<evidence type="ECO:0000313" key="3">
    <source>
        <dbReference type="Proteomes" id="UP000279959"/>
    </source>
</evidence>
<evidence type="ECO:0000313" key="2">
    <source>
        <dbReference type="EMBL" id="BBD97532.1"/>
    </source>
</evidence>
<keyword evidence="2" id="KW-0675">Receptor</keyword>
<sequence length="146" mass="15624">MRMRLAAAGLALAISLLFTSPASATPASPDPQLQQRHRFDIHVQPLNEGLRLLAMQSGVRILFSYDVAASIRGRRVEGFMSTEEALRRLLQGTELKYSRAGVGVLAMHYRQPASCAALSAAASAASPAIRDSTVAMRRGSADAACR</sequence>
<dbReference type="Proteomes" id="UP000279959">
    <property type="component" value="Chromosome"/>
</dbReference>
<dbReference type="KEGG" id="sami:SAMIE_1010330"/>
<keyword evidence="3" id="KW-1185">Reference proteome</keyword>
<reference evidence="2 3" key="1">
    <citation type="submission" date="2018-05" db="EMBL/GenBank/DDBJ databases">
        <title>Complete Genome Sequence of the Nonylphenol-Degrading Bacterium Sphingobium amiense DSM 16289T.</title>
        <authorList>
            <person name="Ootsuka M."/>
            <person name="Nishizawa T."/>
            <person name="Ohta H."/>
        </authorList>
    </citation>
    <scope>NUCLEOTIDE SEQUENCE [LARGE SCALE GENOMIC DNA]</scope>
    <source>
        <strain evidence="2 3">DSM 16289</strain>
    </source>
</reference>
<dbReference type="EMBL" id="AP018664">
    <property type="protein sequence ID" value="BBD97532.1"/>
    <property type="molecule type" value="Genomic_DNA"/>
</dbReference>
<name>A0A494WAN8_9SPHN</name>
<proteinExistence type="predicted"/>
<gene>
    <name evidence="2" type="ORF">SAMIE_1010330</name>
</gene>
<feature type="signal peptide" evidence="1">
    <location>
        <begin position="1"/>
        <end position="24"/>
    </location>
</feature>
<evidence type="ECO:0000256" key="1">
    <source>
        <dbReference type="SAM" id="SignalP"/>
    </source>
</evidence>
<feature type="chain" id="PRO_5019805494" evidence="1">
    <location>
        <begin position="25"/>
        <end position="146"/>
    </location>
</feature>
<dbReference type="Gene3D" id="3.55.50.30">
    <property type="match status" value="1"/>
</dbReference>
<accession>A0A494WAN8</accession>
<keyword evidence="1" id="KW-0732">Signal</keyword>
<organism evidence="2 3">
    <name type="scientific">Sphingobium amiense</name>
    <dbReference type="NCBI Taxonomy" id="135719"/>
    <lineage>
        <taxon>Bacteria</taxon>
        <taxon>Pseudomonadati</taxon>
        <taxon>Pseudomonadota</taxon>
        <taxon>Alphaproteobacteria</taxon>
        <taxon>Sphingomonadales</taxon>
        <taxon>Sphingomonadaceae</taxon>
        <taxon>Sphingobium</taxon>
    </lineage>
</organism>
<dbReference type="RefSeq" id="WP_126516757.1">
    <property type="nucleotide sequence ID" value="NZ_AP018664.1"/>
</dbReference>
<protein>
    <submittedName>
        <fullName evidence="2">TonB-dependent receptor</fullName>
    </submittedName>
</protein>
<dbReference type="AlphaFoldDB" id="A0A494WAN8"/>